<dbReference type="AlphaFoldDB" id="A0AAX2HD31"/>
<evidence type="ECO:0008006" key="3">
    <source>
        <dbReference type="Google" id="ProtNLM"/>
    </source>
</evidence>
<comment type="caution">
    <text evidence="1">The sequence shown here is derived from an EMBL/GenBank/DDBJ whole genome shotgun (WGS) entry which is preliminary data.</text>
</comment>
<protein>
    <recommendedName>
        <fullName evidence="3">Secreted protein</fullName>
    </recommendedName>
</protein>
<gene>
    <name evidence="1" type="ORF">PLUA15_500010</name>
</gene>
<organism evidence="1 2">
    <name type="scientific">Pseudomonas lundensis</name>
    <dbReference type="NCBI Taxonomy" id="86185"/>
    <lineage>
        <taxon>Bacteria</taxon>
        <taxon>Pseudomonadati</taxon>
        <taxon>Pseudomonadota</taxon>
        <taxon>Gammaproteobacteria</taxon>
        <taxon>Pseudomonadales</taxon>
        <taxon>Pseudomonadaceae</taxon>
        <taxon>Pseudomonas</taxon>
    </lineage>
</organism>
<proteinExistence type="predicted"/>
<name>A0AAX2HD31_9PSED</name>
<accession>A0AAX2HD31</accession>
<sequence length="91" mass="10114">MTHFVMFVGSAETVVARFWGVAVTYLDSVVKKLSVRDDLLCKSSLVDTHEVAVGFFARAKKPLRRGRLRGLQVANRAVTASALQSHRRHSC</sequence>
<evidence type="ECO:0000313" key="2">
    <source>
        <dbReference type="Proteomes" id="UP000219564"/>
    </source>
</evidence>
<dbReference type="Proteomes" id="UP000219564">
    <property type="component" value="Unassembled WGS sequence"/>
</dbReference>
<dbReference type="EMBL" id="OBKZ01000046">
    <property type="protein sequence ID" value="SOB54342.1"/>
    <property type="molecule type" value="Genomic_DNA"/>
</dbReference>
<reference evidence="1 2" key="1">
    <citation type="submission" date="2017-08" db="EMBL/GenBank/DDBJ databases">
        <authorList>
            <person name="Chaillou S."/>
        </authorList>
    </citation>
    <scope>NUCLEOTIDE SEQUENCE [LARGE SCALE GENOMIC DNA]</scope>
    <source>
        <strain evidence="1 2">MFPA15A1205</strain>
    </source>
</reference>
<evidence type="ECO:0000313" key="1">
    <source>
        <dbReference type="EMBL" id="SOB54342.1"/>
    </source>
</evidence>